<protein>
    <submittedName>
        <fullName evidence="3">DUF342 domain-containing protein</fullName>
    </submittedName>
</protein>
<evidence type="ECO:0000256" key="1">
    <source>
        <dbReference type="SAM" id="MobiDB-lite"/>
    </source>
</evidence>
<dbReference type="RefSeq" id="WP_158345379.1">
    <property type="nucleotide sequence ID" value="NZ_JAHQCW010000055.1"/>
</dbReference>
<dbReference type="InterPro" id="IPR046865">
    <property type="entry name" value="FapA_b_solenoid"/>
</dbReference>
<feature type="region of interest" description="Disordered" evidence="1">
    <location>
        <begin position="17"/>
        <end position="99"/>
    </location>
</feature>
<dbReference type="PANTHER" id="PTHR38032">
    <property type="entry name" value="POLYMERASE-RELATED"/>
    <property type="match status" value="1"/>
</dbReference>
<evidence type="ECO:0000313" key="4">
    <source>
        <dbReference type="Proteomes" id="UP000712157"/>
    </source>
</evidence>
<feature type="domain" description="Flagellar Assembly Protein A N-terminal region" evidence="2">
    <location>
        <begin position="105"/>
        <end position="275"/>
    </location>
</feature>
<proteinExistence type="predicted"/>
<keyword evidence="4" id="KW-1185">Reference proteome</keyword>
<gene>
    <name evidence="3" type="ORF">KTH89_22375</name>
</gene>
<dbReference type="EMBL" id="JAHQCW010000055">
    <property type="protein sequence ID" value="MBU9739282.1"/>
    <property type="molecule type" value="Genomic_DNA"/>
</dbReference>
<sequence length="555" mass="61006">MGEKSFIYSLFSKYLDEDDDTATDGVKNAGNEAHGSQKSHTAEEPEDEKAMIETVEDWNEKERRKKERAMAVLNGENLPDETEENAQGEETPPASEEEITADASVELTVSPDKMTASVILTGPTGGGRDILERDLKDVLEDNGIVFGIDGEKLREIVDTRAYRQMFIIARGQPPVNGQNGKIKDYYPRQHQLKYATRENGNIDFKSLNLIHNVKKGEVICEITRPTEPEDGMDVFGEPVKGKMGVMPPIPQGKNVVYSPEKDKLVSACEGNLSFRSGRFQVENVFQVNGNVDNSVGNVDFSGSVLIRGDVLEGFHVKAKGDITVMGIVEGAFLKAGGNILLHKGMRGMRSGVLEADGSVTAKFLEDCKIYARGDIQAEYIINSEVSCENNLTLLGRRGAFIGGKCNVFNLMKVKAVGAESHIPTQVTLGVTPQQIAQVEEIAEELKTITQTLEECQKNIAYLSARQKSGSITPKQSERLNELKLKLPVNSLKQKQLKTTAAQIAQKIREVGKTRLTAGEVYPGTVICIGDSKLTISRKEDHCSFYYLDGEIKKGL</sequence>
<evidence type="ECO:0000313" key="3">
    <source>
        <dbReference type="EMBL" id="MBU9739282.1"/>
    </source>
</evidence>
<accession>A0A949K975</accession>
<dbReference type="Pfam" id="PF20250">
    <property type="entry name" value="FapA_N"/>
    <property type="match status" value="1"/>
</dbReference>
<reference evidence="3" key="1">
    <citation type="submission" date="2021-06" db="EMBL/GenBank/DDBJ databases">
        <title>Description of novel taxa of the family Lachnospiraceae.</title>
        <authorList>
            <person name="Chaplin A.V."/>
            <person name="Sokolova S.R."/>
            <person name="Pikina A.P."/>
            <person name="Korzhanova M."/>
            <person name="Belova V."/>
            <person name="Korostin D."/>
            <person name="Efimov B.A."/>
        </authorList>
    </citation>
    <scope>NUCLEOTIDE SEQUENCE</scope>
    <source>
        <strain evidence="3">ASD5720</strain>
    </source>
</reference>
<evidence type="ECO:0000259" key="2">
    <source>
        <dbReference type="Pfam" id="PF20250"/>
    </source>
</evidence>
<dbReference type="Pfam" id="PF03961">
    <property type="entry name" value="FapA"/>
    <property type="match status" value="1"/>
</dbReference>
<dbReference type="Proteomes" id="UP000712157">
    <property type="component" value="Unassembled WGS sequence"/>
</dbReference>
<name>A0A949K975_9FIRM</name>
<dbReference type="AlphaFoldDB" id="A0A949K975"/>
<dbReference type="PANTHER" id="PTHR38032:SF1">
    <property type="entry name" value="RNA-BINDING PROTEIN KHPB N-TERMINAL DOMAIN-CONTAINING PROTEIN"/>
    <property type="match status" value="1"/>
</dbReference>
<feature type="compositionally biased region" description="Acidic residues" evidence="1">
    <location>
        <begin position="78"/>
        <end position="87"/>
    </location>
</feature>
<feature type="compositionally biased region" description="Basic and acidic residues" evidence="1">
    <location>
        <begin position="40"/>
        <end position="51"/>
    </location>
</feature>
<organism evidence="3 4">
    <name type="scientific">Diplocloster agilis</name>
    <dbReference type="NCBI Taxonomy" id="2850323"/>
    <lineage>
        <taxon>Bacteria</taxon>
        <taxon>Bacillati</taxon>
        <taxon>Bacillota</taxon>
        <taxon>Clostridia</taxon>
        <taxon>Lachnospirales</taxon>
        <taxon>Lachnospiraceae</taxon>
        <taxon>Diplocloster</taxon>
    </lineage>
</organism>
<dbReference type="InterPro" id="IPR046866">
    <property type="entry name" value="FapA_N"/>
</dbReference>
<dbReference type="InterPro" id="IPR005646">
    <property type="entry name" value="FapA"/>
</dbReference>
<comment type="caution">
    <text evidence="3">The sequence shown here is derived from an EMBL/GenBank/DDBJ whole genome shotgun (WGS) entry which is preliminary data.</text>
</comment>